<dbReference type="GO" id="GO:0030729">
    <property type="term" value="F:acetoacetate-CoA ligase activity"/>
    <property type="evidence" value="ECO:0007669"/>
    <property type="project" value="TreeGrafter"/>
</dbReference>
<reference evidence="2 3" key="1">
    <citation type="submission" date="2024-04" db="EMBL/GenBank/DDBJ databases">
        <authorList>
            <person name="Rising A."/>
            <person name="Reimegard J."/>
            <person name="Sonavane S."/>
            <person name="Akerstrom W."/>
            <person name="Nylinder S."/>
            <person name="Hedman E."/>
            <person name="Kallberg Y."/>
        </authorList>
    </citation>
    <scope>NUCLEOTIDE SEQUENCE [LARGE SCALE GENOMIC DNA]</scope>
</reference>
<evidence type="ECO:0000313" key="3">
    <source>
        <dbReference type="Proteomes" id="UP001497382"/>
    </source>
</evidence>
<comment type="caution">
    <text evidence="2">The sequence shown here is derived from an EMBL/GenBank/DDBJ whole genome shotgun (WGS) entry which is preliminary data.</text>
</comment>
<feature type="domain" description="AMP-dependent synthetase/ligase" evidence="1">
    <location>
        <begin position="72"/>
        <end position="185"/>
    </location>
</feature>
<dbReference type="Proteomes" id="UP001497382">
    <property type="component" value="Unassembled WGS sequence"/>
</dbReference>
<dbReference type="EMBL" id="CAXIEN010000208">
    <property type="protein sequence ID" value="CAL1286769.1"/>
    <property type="molecule type" value="Genomic_DNA"/>
</dbReference>
<proteinExistence type="predicted"/>
<dbReference type="InterPro" id="IPR000873">
    <property type="entry name" value="AMP-dep_synth/lig_dom"/>
</dbReference>
<dbReference type="PANTHER" id="PTHR42921">
    <property type="entry name" value="ACETOACETYL-COA SYNTHETASE"/>
    <property type="match status" value="1"/>
</dbReference>
<dbReference type="AlphaFoldDB" id="A0AAV2ATY5"/>
<protein>
    <recommendedName>
        <fullName evidence="1">AMP-dependent synthetase/ligase domain-containing protein</fullName>
    </recommendedName>
</protein>
<dbReference type="Gene3D" id="3.40.50.12780">
    <property type="entry name" value="N-terminal domain of ligase-like"/>
    <property type="match status" value="1"/>
</dbReference>
<sequence length="200" mass="22456">MFGARSGNIITNHTSFKNLPPEVKEKKTLIDIISAGTRQIWNKKVPGTQMEKIQNIIQDKYGVKFDEDGNELKVTFALMYEEVRLYLAAFKKNGLQKGDRVACYMSNRREAIYAMLAAASMGAMFGGPSPFYGTKGAVTILNIMKPKFLITVDRFQQNQNENNMLDRLPEIVNGVGCIEKVIIIPTNEKSKLKDISSLNN</sequence>
<organism evidence="2 3">
    <name type="scientific">Larinioides sclopetarius</name>
    <dbReference type="NCBI Taxonomy" id="280406"/>
    <lineage>
        <taxon>Eukaryota</taxon>
        <taxon>Metazoa</taxon>
        <taxon>Ecdysozoa</taxon>
        <taxon>Arthropoda</taxon>
        <taxon>Chelicerata</taxon>
        <taxon>Arachnida</taxon>
        <taxon>Araneae</taxon>
        <taxon>Araneomorphae</taxon>
        <taxon>Entelegynae</taxon>
        <taxon>Araneoidea</taxon>
        <taxon>Araneidae</taxon>
        <taxon>Larinioides</taxon>
    </lineage>
</organism>
<evidence type="ECO:0000313" key="2">
    <source>
        <dbReference type="EMBL" id="CAL1286769.1"/>
    </source>
</evidence>
<dbReference type="Pfam" id="PF00501">
    <property type="entry name" value="AMP-binding"/>
    <property type="match status" value="1"/>
</dbReference>
<dbReference type="PANTHER" id="PTHR42921:SF1">
    <property type="entry name" value="ACETOACETYL-COA SYNTHETASE"/>
    <property type="match status" value="1"/>
</dbReference>
<dbReference type="SUPFAM" id="SSF56801">
    <property type="entry name" value="Acetyl-CoA synthetase-like"/>
    <property type="match status" value="1"/>
</dbReference>
<name>A0AAV2ATY5_9ARAC</name>
<dbReference type="InterPro" id="IPR042099">
    <property type="entry name" value="ANL_N_sf"/>
</dbReference>
<feature type="non-terminal residue" evidence="2">
    <location>
        <position position="200"/>
    </location>
</feature>
<keyword evidence="3" id="KW-1185">Reference proteome</keyword>
<accession>A0AAV2ATY5</accession>
<gene>
    <name evidence="2" type="ORF">LARSCL_LOCUS14426</name>
</gene>
<evidence type="ECO:0000259" key="1">
    <source>
        <dbReference type="Pfam" id="PF00501"/>
    </source>
</evidence>